<comment type="cofactor">
    <cofactor evidence="1">
        <name>Zn(2+)</name>
        <dbReference type="ChEBI" id="CHEBI:29105"/>
    </cofactor>
</comment>
<comment type="subcellular location">
    <subcellularLocation>
        <location evidence="1">Membrane</location>
        <topology evidence="1">Lipid-anchor</topology>
        <topology evidence="1">GPI-anchor</topology>
    </subcellularLocation>
</comment>
<dbReference type="AlphaFoldDB" id="A0A7M6DK08"/>
<dbReference type="EC" id="3.4.13.19" evidence="1"/>
<dbReference type="OrthoDB" id="445695at2759"/>
<dbReference type="GO" id="GO:0098552">
    <property type="term" value="C:side of membrane"/>
    <property type="evidence" value="ECO:0007669"/>
    <property type="project" value="UniProtKB-KW"/>
</dbReference>
<feature type="transmembrane region" description="Helical" evidence="2">
    <location>
        <begin position="46"/>
        <end position="67"/>
    </location>
</feature>
<keyword evidence="1" id="KW-0479">Metal-binding</keyword>
<evidence type="ECO:0000313" key="3">
    <source>
        <dbReference type="EnsemblMetazoa" id="CLYHEMP013540.1"/>
    </source>
</evidence>
<evidence type="ECO:0000256" key="2">
    <source>
        <dbReference type="SAM" id="Phobius"/>
    </source>
</evidence>
<accession>A0A7M6DK08</accession>
<sequence length="480" mass="54055">MSEYNFRERRKEKGVMADYTSVEKLDYSSQGSKSKNKIMTSRNKRLLPIIMIVAILIVVGVIITVVISNKDDDVVSSGSKAMTTRERVLQVLDEVPLIDGHNDLPWQFQQSYRNQIEKVNLNTDNITGVFQENYGHTTIPWLKKGKVGGQFWAAYTSCKTQEKTSTRETMEQIDVIRRFVDQYPDVFQFAKTVDDIVRIHKAKKIASLIGIEGGHAIDSSLSLLRQFYELGARYMTLTHSCNTPWADNWKVDNTQNGTKDDSRSNGLSTFGEDVIREMNRLGMLIDLSHVSNKTMSDALDVTQAPVIYSHSSAYAVCNHNRNVRDEVLHKVKANRGIVMVNFYNKYVNCDPEPTNETTINTIVSHLEYIKNLIGVEYVGMGSDYDGVPAVPKGLETVAQFPDLFEALANKGWSDDDLGKLAGKNLLRVFREAETVSKRLRKTMKPIDSLMPVDKFIEKASNNTCRTGLLEAIETNISGDA</sequence>
<keyword evidence="2" id="KW-0812">Transmembrane</keyword>
<dbReference type="GeneID" id="136821526"/>
<keyword evidence="1" id="KW-0325">Glycoprotein</keyword>
<dbReference type="GO" id="GO:0006508">
    <property type="term" value="P:proteolysis"/>
    <property type="evidence" value="ECO:0007669"/>
    <property type="project" value="UniProtKB-KW"/>
</dbReference>
<dbReference type="EnsemblMetazoa" id="CLYHEMT013540.1">
    <property type="protein sequence ID" value="CLYHEMP013540.1"/>
    <property type="gene ID" value="CLYHEMG013540"/>
</dbReference>
<keyword evidence="1" id="KW-0862">Zinc</keyword>
<keyword evidence="1" id="KW-0482">Metalloprotease</keyword>
<keyword evidence="2" id="KW-1133">Transmembrane helix</keyword>
<dbReference type="FunFam" id="3.20.20.140:FF:000030">
    <property type="entry name" value="Dipeptidase"/>
    <property type="match status" value="1"/>
</dbReference>
<dbReference type="GO" id="GO:0070573">
    <property type="term" value="F:metallodipeptidase activity"/>
    <property type="evidence" value="ECO:0007669"/>
    <property type="project" value="InterPro"/>
</dbReference>
<keyword evidence="1" id="KW-0449">Lipoprotein</keyword>
<dbReference type="InterPro" id="IPR032466">
    <property type="entry name" value="Metal_Hydrolase"/>
</dbReference>
<keyword evidence="1" id="KW-0378">Hydrolase</keyword>
<reference evidence="3" key="1">
    <citation type="submission" date="2021-01" db="UniProtKB">
        <authorList>
            <consortium name="EnsemblMetazoa"/>
        </authorList>
    </citation>
    <scope>IDENTIFICATION</scope>
</reference>
<dbReference type="RefSeq" id="XP_066933851.1">
    <property type="nucleotide sequence ID" value="XM_067077750.1"/>
</dbReference>
<evidence type="ECO:0000313" key="4">
    <source>
        <dbReference type="Proteomes" id="UP000594262"/>
    </source>
</evidence>
<organism evidence="3 4">
    <name type="scientific">Clytia hemisphaerica</name>
    <dbReference type="NCBI Taxonomy" id="252671"/>
    <lineage>
        <taxon>Eukaryota</taxon>
        <taxon>Metazoa</taxon>
        <taxon>Cnidaria</taxon>
        <taxon>Hydrozoa</taxon>
        <taxon>Hydroidolina</taxon>
        <taxon>Leptothecata</taxon>
        <taxon>Obeliida</taxon>
        <taxon>Clytiidae</taxon>
        <taxon>Clytia</taxon>
    </lineage>
</organism>
<proteinExistence type="inferred from homology"/>
<dbReference type="PANTHER" id="PTHR10443:SF12">
    <property type="entry name" value="DIPEPTIDASE"/>
    <property type="match status" value="1"/>
</dbReference>
<dbReference type="Gene3D" id="3.20.20.140">
    <property type="entry name" value="Metal-dependent hydrolases"/>
    <property type="match status" value="1"/>
</dbReference>
<dbReference type="PANTHER" id="PTHR10443">
    <property type="entry name" value="MICROSOMAL DIPEPTIDASE"/>
    <property type="match status" value="1"/>
</dbReference>
<name>A0A7M6DK08_9CNID</name>
<keyword evidence="2" id="KW-0472">Membrane</keyword>
<comment type="catalytic activity">
    <reaction evidence="1">
        <text>an L-aminoacyl-L-amino acid + H2O = 2 an L-alpha-amino acid</text>
        <dbReference type="Rhea" id="RHEA:48940"/>
        <dbReference type="ChEBI" id="CHEBI:15377"/>
        <dbReference type="ChEBI" id="CHEBI:59869"/>
        <dbReference type="ChEBI" id="CHEBI:77460"/>
        <dbReference type="EC" id="3.4.13.19"/>
    </reaction>
</comment>
<keyword evidence="1" id="KW-0336">GPI-anchor</keyword>
<dbReference type="Proteomes" id="UP000594262">
    <property type="component" value="Unplaced"/>
</dbReference>
<keyword evidence="4" id="KW-1185">Reference proteome</keyword>
<keyword evidence="1" id="KW-0224">Dipeptidase</keyword>
<keyword evidence="1" id="KW-0645">Protease</keyword>
<dbReference type="Pfam" id="PF01244">
    <property type="entry name" value="Peptidase_M19"/>
    <property type="match status" value="1"/>
</dbReference>
<dbReference type="InterPro" id="IPR008257">
    <property type="entry name" value="Pept_M19"/>
</dbReference>
<dbReference type="CDD" id="cd01301">
    <property type="entry name" value="rDP_like"/>
    <property type="match status" value="1"/>
</dbReference>
<dbReference type="PROSITE" id="PS51365">
    <property type="entry name" value="RENAL_DIPEPTIDASE_2"/>
    <property type="match status" value="1"/>
</dbReference>
<keyword evidence="1" id="KW-1015">Disulfide bond</keyword>
<comment type="subunit">
    <text evidence="1">Homodimer; disulfide-linked.</text>
</comment>
<protein>
    <recommendedName>
        <fullName evidence="1">Dipeptidase</fullName>
        <ecNumber evidence="1">3.4.13.19</ecNumber>
    </recommendedName>
</protein>
<dbReference type="GO" id="GO:0046872">
    <property type="term" value="F:metal ion binding"/>
    <property type="evidence" value="ECO:0007669"/>
    <property type="project" value="UniProtKB-UniRule"/>
</dbReference>
<dbReference type="SUPFAM" id="SSF51556">
    <property type="entry name" value="Metallo-dependent hydrolases"/>
    <property type="match status" value="1"/>
</dbReference>
<evidence type="ECO:0000256" key="1">
    <source>
        <dbReference type="RuleBase" id="RU341113"/>
    </source>
</evidence>
<comment type="similarity">
    <text evidence="1">Belongs to the metallo-dependent hydrolases superfamily. Peptidase M19 family.</text>
</comment>